<dbReference type="Gene3D" id="1.10.520.20">
    <property type="entry name" value="N-terminal domain of the delta subunit of the F1F0-ATP synthase"/>
    <property type="match status" value="1"/>
</dbReference>
<dbReference type="GO" id="GO:0016020">
    <property type="term" value="C:membrane"/>
    <property type="evidence" value="ECO:0007669"/>
    <property type="project" value="UniProtKB-SubCell"/>
</dbReference>
<dbReference type="InterPro" id="IPR026015">
    <property type="entry name" value="ATP_synth_OSCP/delta_N_sf"/>
</dbReference>
<dbReference type="EC" id="3.6.3.14" evidence="7"/>
<dbReference type="PANTHER" id="PTHR11910">
    <property type="entry name" value="ATP SYNTHASE DELTA CHAIN"/>
    <property type="match status" value="1"/>
</dbReference>
<protein>
    <submittedName>
        <fullName evidence="7">ATPase, F1 complex, OSCP/delta subunit</fullName>
        <ecNumber evidence="7">3.6.3.14</ecNumber>
    </submittedName>
</protein>
<keyword evidence="7" id="KW-0378">Hydrolase</keyword>
<gene>
    <name evidence="7" type="ORF">B1B_01679</name>
</gene>
<dbReference type="GO" id="GO:0046933">
    <property type="term" value="F:proton-transporting ATP synthase activity, rotational mechanism"/>
    <property type="evidence" value="ECO:0007669"/>
    <property type="project" value="InterPro"/>
</dbReference>
<name>T1C376_9ZZZZ</name>
<accession>T1C376</accession>
<evidence type="ECO:0000313" key="7">
    <source>
        <dbReference type="EMBL" id="EQD76457.1"/>
    </source>
</evidence>
<keyword evidence="4" id="KW-0406">Ion transport</keyword>
<dbReference type="InterPro" id="IPR000711">
    <property type="entry name" value="ATPase_OSCP/dsu"/>
</dbReference>
<dbReference type="HAMAP" id="MF_01416">
    <property type="entry name" value="ATP_synth_delta_bact"/>
    <property type="match status" value="1"/>
</dbReference>
<evidence type="ECO:0000256" key="5">
    <source>
        <dbReference type="ARBA" id="ARBA00023136"/>
    </source>
</evidence>
<sequence>MSRTLARPYAQAVFELAQAENRLDQWEEFLTRLSGRLSEPGLARMLSHPRVDHAERVEIMKLAFGQVLRLEESNLIALLVQHDRLSEAADLLNQYRTLKMRAESVIECAVTTAVPLDDHGREIWITHLAARFKRKIRLICRTDPELLGGAELRVGDHVWDASIHGQIDQLSRLLAARL</sequence>
<organism evidence="7">
    <name type="scientific">mine drainage metagenome</name>
    <dbReference type="NCBI Taxonomy" id="410659"/>
    <lineage>
        <taxon>unclassified sequences</taxon>
        <taxon>metagenomes</taxon>
        <taxon>ecological metagenomes</taxon>
    </lineage>
</organism>
<evidence type="ECO:0000256" key="2">
    <source>
        <dbReference type="ARBA" id="ARBA00022448"/>
    </source>
</evidence>
<evidence type="ECO:0000256" key="1">
    <source>
        <dbReference type="ARBA" id="ARBA00004370"/>
    </source>
</evidence>
<comment type="caution">
    <text evidence="7">The sequence shown here is derived from an EMBL/GenBank/DDBJ whole genome shotgun (WGS) entry which is preliminary data.</text>
</comment>
<reference evidence="7" key="2">
    <citation type="journal article" date="2014" name="ISME J.">
        <title>Microbial stratification in low pH oxic and suboxic macroscopic growths along an acid mine drainage.</title>
        <authorList>
            <person name="Mendez-Garcia C."/>
            <person name="Mesa V."/>
            <person name="Sprenger R.R."/>
            <person name="Richter M."/>
            <person name="Diez M.S."/>
            <person name="Solano J."/>
            <person name="Bargiela R."/>
            <person name="Golyshina O.V."/>
            <person name="Manteca A."/>
            <person name="Ramos J.L."/>
            <person name="Gallego J.R."/>
            <person name="Llorente I."/>
            <person name="Martins Dos Santos V.A."/>
            <person name="Jensen O.N."/>
            <person name="Pelaez A.I."/>
            <person name="Sanchez J."/>
            <person name="Ferrer M."/>
        </authorList>
    </citation>
    <scope>NUCLEOTIDE SEQUENCE</scope>
</reference>
<evidence type="ECO:0000256" key="4">
    <source>
        <dbReference type="ARBA" id="ARBA00023065"/>
    </source>
</evidence>
<comment type="subcellular location">
    <subcellularLocation>
        <location evidence="1">Membrane</location>
    </subcellularLocation>
</comment>
<evidence type="ECO:0000256" key="6">
    <source>
        <dbReference type="ARBA" id="ARBA00023310"/>
    </source>
</evidence>
<dbReference type="Pfam" id="PF00213">
    <property type="entry name" value="OSCP"/>
    <property type="match status" value="1"/>
</dbReference>
<reference evidence="7" key="1">
    <citation type="submission" date="2013-08" db="EMBL/GenBank/DDBJ databases">
        <authorList>
            <person name="Mendez C."/>
            <person name="Richter M."/>
            <person name="Ferrer M."/>
            <person name="Sanchez J."/>
        </authorList>
    </citation>
    <scope>NUCLEOTIDE SEQUENCE</scope>
</reference>
<dbReference type="InterPro" id="IPR020781">
    <property type="entry name" value="ATPase_OSCP/d_CS"/>
</dbReference>
<dbReference type="GO" id="GO:0016787">
    <property type="term" value="F:hydrolase activity"/>
    <property type="evidence" value="ECO:0007669"/>
    <property type="project" value="UniProtKB-KW"/>
</dbReference>
<evidence type="ECO:0000256" key="3">
    <source>
        <dbReference type="ARBA" id="ARBA00022781"/>
    </source>
</evidence>
<dbReference type="PRINTS" id="PR00125">
    <property type="entry name" value="ATPASEDELTA"/>
</dbReference>
<dbReference type="EMBL" id="AUZY01001054">
    <property type="protein sequence ID" value="EQD76457.1"/>
    <property type="molecule type" value="Genomic_DNA"/>
</dbReference>
<dbReference type="NCBIfam" id="TIGR01145">
    <property type="entry name" value="ATP_synt_delta"/>
    <property type="match status" value="1"/>
</dbReference>
<keyword evidence="6" id="KW-0066">ATP synthesis</keyword>
<proteinExistence type="inferred from homology"/>
<dbReference type="SUPFAM" id="SSF47928">
    <property type="entry name" value="N-terminal domain of the delta subunit of the F1F0-ATP synthase"/>
    <property type="match status" value="1"/>
</dbReference>
<dbReference type="NCBIfam" id="NF004402">
    <property type="entry name" value="PRK05758.2-2"/>
    <property type="match status" value="1"/>
</dbReference>
<keyword evidence="3" id="KW-0375">Hydrogen ion transport</keyword>
<keyword evidence="5" id="KW-0472">Membrane</keyword>
<keyword evidence="2" id="KW-0813">Transport</keyword>
<dbReference type="PROSITE" id="PS00389">
    <property type="entry name" value="ATPASE_DELTA"/>
    <property type="match status" value="1"/>
</dbReference>
<dbReference type="AlphaFoldDB" id="T1C376"/>